<feature type="transmembrane region" description="Helical" evidence="1">
    <location>
        <begin position="94"/>
        <end position="113"/>
    </location>
</feature>
<accession>A0A1D2N8U4</accession>
<organism evidence="3 4">
    <name type="scientific">Orchesella cincta</name>
    <name type="common">Springtail</name>
    <name type="synonym">Podura cincta</name>
    <dbReference type="NCBI Taxonomy" id="48709"/>
    <lineage>
        <taxon>Eukaryota</taxon>
        <taxon>Metazoa</taxon>
        <taxon>Ecdysozoa</taxon>
        <taxon>Arthropoda</taxon>
        <taxon>Hexapoda</taxon>
        <taxon>Collembola</taxon>
        <taxon>Entomobryomorpha</taxon>
        <taxon>Entomobryoidea</taxon>
        <taxon>Orchesellidae</taxon>
        <taxon>Orchesellinae</taxon>
        <taxon>Orchesella</taxon>
    </lineage>
</organism>
<dbReference type="AlphaFoldDB" id="A0A1D2N8U4"/>
<evidence type="ECO:0000256" key="1">
    <source>
        <dbReference type="SAM" id="Phobius"/>
    </source>
</evidence>
<name>A0A1D2N8U4_ORCCI</name>
<protein>
    <submittedName>
        <fullName evidence="3">Uncharacterized protein</fullName>
    </submittedName>
</protein>
<feature type="chain" id="PRO_5008905225" evidence="2">
    <location>
        <begin position="21"/>
        <end position="135"/>
    </location>
</feature>
<evidence type="ECO:0000313" key="3">
    <source>
        <dbReference type="EMBL" id="ODN01690.1"/>
    </source>
</evidence>
<keyword evidence="1" id="KW-1133">Transmembrane helix</keyword>
<keyword evidence="1" id="KW-0812">Transmembrane</keyword>
<keyword evidence="4" id="KW-1185">Reference proteome</keyword>
<evidence type="ECO:0000256" key="2">
    <source>
        <dbReference type="SAM" id="SignalP"/>
    </source>
</evidence>
<feature type="signal peptide" evidence="2">
    <location>
        <begin position="1"/>
        <end position="20"/>
    </location>
</feature>
<evidence type="ECO:0000313" key="4">
    <source>
        <dbReference type="Proteomes" id="UP000094527"/>
    </source>
</evidence>
<dbReference type="Proteomes" id="UP000094527">
    <property type="component" value="Unassembled WGS sequence"/>
</dbReference>
<keyword evidence="1" id="KW-0472">Membrane</keyword>
<reference evidence="3 4" key="1">
    <citation type="journal article" date="2016" name="Genome Biol. Evol.">
        <title>Gene Family Evolution Reflects Adaptation to Soil Environmental Stressors in the Genome of the Collembolan Orchesella cincta.</title>
        <authorList>
            <person name="Faddeeva-Vakhrusheva A."/>
            <person name="Derks M.F."/>
            <person name="Anvar S.Y."/>
            <person name="Agamennone V."/>
            <person name="Suring W."/>
            <person name="Smit S."/>
            <person name="van Straalen N.M."/>
            <person name="Roelofs D."/>
        </authorList>
    </citation>
    <scope>NUCLEOTIDE SEQUENCE [LARGE SCALE GENOMIC DNA]</scope>
    <source>
        <tissue evidence="3">Mixed pool</tissue>
    </source>
</reference>
<feature type="transmembrane region" description="Helical" evidence="1">
    <location>
        <begin position="52"/>
        <end position="73"/>
    </location>
</feature>
<dbReference type="OrthoDB" id="10553377at2759"/>
<comment type="caution">
    <text evidence="3">The sequence shown here is derived from an EMBL/GenBank/DDBJ whole genome shotgun (WGS) entry which is preliminary data.</text>
</comment>
<keyword evidence="2" id="KW-0732">Signal</keyword>
<proteinExistence type="predicted"/>
<dbReference type="EMBL" id="LJIJ01000143">
    <property type="protein sequence ID" value="ODN01690.1"/>
    <property type="molecule type" value="Genomic_DNA"/>
</dbReference>
<gene>
    <name evidence="3" type="ORF">Ocin01_04995</name>
</gene>
<sequence length="135" mass="14923">MKATTVICIVLGVWVCGAYCSTQLEEDQSVVELAPEYNSAGHRAKRSPLDPIVAPLLIGKSFLYGALVGPKLFKPYYRPYYHHYTTQFTTTPRFITGIMVMVGLMGVTMGVFTDMDMAVKPVPNHIMLSNFINAG</sequence>